<comment type="caution">
    <text evidence="2">The sequence shown here is derived from an EMBL/GenBank/DDBJ whole genome shotgun (WGS) entry which is preliminary data.</text>
</comment>
<name>A0A4Q8AC31_9MICC</name>
<reference evidence="2 3" key="1">
    <citation type="submission" date="2019-02" db="EMBL/GenBank/DDBJ databases">
        <title>Sequencing the genomes of 1000 actinobacteria strains.</title>
        <authorList>
            <person name="Klenk H.-P."/>
        </authorList>
    </citation>
    <scope>NUCLEOTIDE SEQUENCE [LARGE SCALE GENOMIC DNA]</scope>
    <source>
        <strain evidence="2 3">DSM 17364</strain>
    </source>
</reference>
<accession>A0A4Q8AC31</accession>
<organism evidence="2 3">
    <name type="scientific">Zhihengliuella halotolerans</name>
    <dbReference type="NCBI Taxonomy" id="370736"/>
    <lineage>
        <taxon>Bacteria</taxon>
        <taxon>Bacillati</taxon>
        <taxon>Actinomycetota</taxon>
        <taxon>Actinomycetes</taxon>
        <taxon>Micrococcales</taxon>
        <taxon>Micrococcaceae</taxon>
        <taxon>Zhihengliuella</taxon>
    </lineage>
</organism>
<dbReference type="AlphaFoldDB" id="A0A4Q8AC31"/>
<feature type="region of interest" description="Disordered" evidence="1">
    <location>
        <begin position="1"/>
        <end position="56"/>
    </location>
</feature>
<dbReference type="OrthoDB" id="3188010at2"/>
<dbReference type="InterPro" id="IPR027417">
    <property type="entry name" value="P-loop_NTPase"/>
</dbReference>
<dbReference type="Gene3D" id="3.40.50.300">
    <property type="entry name" value="P-loop containing nucleotide triphosphate hydrolases"/>
    <property type="match status" value="1"/>
</dbReference>
<feature type="region of interest" description="Disordered" evidence="1">
    <location>
        <begin position="569"/>
        <end position="606"/>
    </location>
</feature>
<dbReference type="RefSeq" id="WP_130450184.1">
    <property type="nucleotide sequence ID" value="NZ_SHLA01000001.1"/>
</dbReference>
<evidence type="ECO:0000313" key="3">
    <source>
        <dbReference type="Proteomes" id="UP000292685"/>
    </source>
</evidence>
<proteinExistence type="predicted"/>
<feature type="compositionally biased region" description="Basic and acidic residues" evidence="1">
    <location>
        <begin position="586"/>
        <end position="596"/>
    </location>
</feature>
<sequence>MAASSVSSEATRQARGRAKTGATGARARRPRRFGSEKPRVFTPPLRPLEPRSPSTESRTLGYQVIDFSEQVLGITLYPWQKWLLVHMLELLPEGGMRFRTVVVLVARQNGKSTLSQVLALWFMAVWGWPLVLGTAQDLETAEEVWQGAVDLAEEDPELASMIKRVVKVNGKKALELADNSGDKEKVTRYKVKAANRKAGRGFTGNLIMLDELREHQNWDAWGAITKTTMAQAEALVFALSNAGDVTSIVLRYLRKMAHEAIGDPDGICAQDEALGQLHAEAVQASDNPDEEDADFDELDDMEQDEETLGLFEWSALPGCSKWDRDQWAIANPSLNWNPGFTERTIAAACKTDPEWVFRTECLCQWSDGVLDGPFPPGTWEKGQNKPVPGPDGLPMQADEDRIVTSVMVGLGQSGDREMVYVAFAGRRADGVDQVEIAAGRRGYDWLADWLMEPRRRKRIVAITGQSKGAPVSPLLDHLEYLSSNPEEDFDIPVVRWEGSDLTAGWAGVDDAVRDTKVRHQPQPVLDIAATTAVLKVFGGGAKLPDQKASPADIASLMAFTAAHWLLHRPLERKPPPPPPPPVAVDSRGEHAAHAPEYDDNPAHWAF</sequence>
<dbReference type="Proteomes" id="UP000292685">
    <property type="component" value="Unassembled WGS sequence"/>
</dbReference>
<gene>
    <name evidence="2" type="ORF">EV380_1328</name>
</gene>
<keyword evidence="3" id="KW-1185">Reference proteome</keyword>
<protein>
    <submittedName>
        <fullName evidence="2">Phage terminase large subunit-like protein</fullName>
    </submittedName>
</protein>
<dbReference type="EMBL" id="SHLA01000001">
    <property type="protein sequence ID" value="RZU61750.1"/>
    <property type="molecule type" value="Genomic_DNA"/>
</dbReference>
<evidence type="ECO:0000313" key="2">
    <source>
        <dbReference type="EMBL" id="RZU61750.1"/>
    </source>
</evidence>
<evidence type="ECO:0000256" key="1">
    <source>
        <dbReference type="SAM" id="MobiDB-lite"/>
    </source>
</evidence>